<feature type="signal peptide" evidence="23">
    <location>
        <begin position="1"/>
        <end position="17"/>
    </location>
</feature>
<dbReference type="PANTHER" id="PTHR10587:SF98">
    <property type="entry name" value="CHITIN DEACETYLASE"/>
    <property type="match status" value="1"/>
</dbReference>
<keyword evidence="14" id="KW-0325">Glycoprotein</keyword>
<dbReference type="SUPFAM" id="SSF88713">
    <property type="entry name" value="Glycoside hydrolase/deacetylase"/>
    <property type="match status" value="1"/>
</dbReference>
<dbReference type="GO" id="GO:0009272">
    <property type="term" value="P:fungal-type cell wall biogenesis"/>
    <property type="evidence" value="ECO:0007669"/>
    <property type="project" value="UniProtKB-ARBA"/>
</dbReference>
<evidence type="ECO:0000256" key="13">
    <source>
        <dbReference type="ARBA" id="ARBA00023136"/>
    </source>
</evidence>
<dbReference type="PANTHER" id="PTHR10587">
    <property type="entry name" value="GLYCOSYL TRANSFERASE-RELATED"/>
    <property type="match status" value="1"/>
</dbReference>
<keyword evidence="7" id="KW-0964">Secreted</keyword>
<evidence type="ECO:0000256" key="3">
    <source>
        <dbReference type="ARBA" id="ARBA00004609"/>
    </source>
</evidence>
<keyword evidence="10 23" id="KW-0732">Signal</keyword>
<evidence type="ECO:0000256" key="17">
    <source>
        <dbReference type="ARBA" id="ARBA00023288"/>
    </source>
</evidence>
<keyword evidence="9" id="KW-0479">Metal-binding</keyword>
<keyword evidence="5" id="KW-1003">Cell membrane</keyword>
<dbReference type="Proteomes" id="UP001219933">
    <property type="component" value="Chromosome 4"/>
</dbReference>
<evidence type="ECO:0000256" key="16">
    <source>
        <dbReference type="ARBA" id="ARBA00023285"/>
    </source>
</evidence>
<dbReference type="Gene3D" id="3.20.20.370">
    <property type="entry name" value="Glycoside hydrolase/deacetylase"/>
    <property type="match status" value="1"/>
</dbReference>
<keyword evidence="12" id="KW-0146">Chitin degradation</keyword>
<keyword evidence="6" id="KW-0134">Cell wall</keyword>
<evidence type="ECO:0000256" key="21">
    <source>
        <dbReference type="ARBA" id="ARBA00048494"/>
    </source>
</evidence>
<evidence type="ECO:0000256" key="8">
    <source>
        <dbReference type="ARBA" id="ARBA00022622"/>
    </source>
</evidence>
<protein>
    <recommendedName>
        <fullName evidence="20">chitin deacetylase</fullName>
        <ecNumber evidence="20">3.5.1.41</ecNumber>
    </recommendedName>
</protein>
<evidence type="ECO:0000313" key="26">
    <source>
        <dbReference type="Proteomes" id="UP001219933"/>
    </source>
</evidence>
<feature type="chain" id="PRO_5042277739" description="chitin deacetylase" evidence="23">
    <location>
        <begin position="18"/>
        <end position="491"/>
    </location>
</feature>
<evidence type="ECO:0000256" key="23">
    <source>
        <dbReference type="SAM" id="SignalP"/>
    </source>
</evidence>
<keyword evidence="26" id="KW-1185">Reference proteome</keyword>
<keyword evidence="17" id="KW-0449">Lipoprotein</keyword>
<keyword evidence="18" id="KW-0961">Cell wall biogenesis/degradation</keyword>
<keyword evidence="11" id="KW-0378">Hydrolase</keyword>
<evidence type="ECO:0000256" key="18">
    <source>
        <dbReference type="ARBA" id="ARBA00023316"/>
    </source>
</evidence>
<dbReference type="EC" id="3.5.1.41" evidence="20"/>
<evidence type="ECO:0000256" key="2">
    <source>
        <dbReference type="ARBA" id="ARBA00004191"/>
    </source>
</evidence>
<reference evidence="25" key="1">
    <citation type="submission" date="2023-03" db="EMBL/GenBank/DDBJ databases">
        <title>Mating type loci evolution in Malassezia.</title>
        <authorList>
            <person name="Coelho M.A."/>
        </authorList>
    </citation>
    <scope>NUCLEOTIDE SEQUENCE</scope>
    <source>
        <strain evidence="25">CBS 11721</strain>
    </source>
</reference>
<dbReference type="AlphaFoldDB" id="A0AAF0J746"/>
<dbReference type="InterPro" id="IPR002509">
    <property type="entry name" value="NODB_dom"/>
</dbReference>
<evidence type="ECO:0000256" key="15">
    <source>
        <dbReference type="ARBA" id="ARBA00023277"/>
    </source>
</evidence>
<accession>A0AAF0J746</accession>
<comment type="catalytic activity">
    <reaction evidence="21">
        <text>[(1-&gt;4)-N-acetyl-beta-D-glucosaminyl](n) + n H2O = chitosan + n acetate</text>
        <dbReference type="Rhea" id="RHEA:10464"/>
        <dbReference type="Rhea" id="RHEA-COMP:9593"/>
        <dbReference type="Rhea" id="RHEA-COMP:9597"/>
        <dbReference type="ChEBI" id="CHEBI:15377"/>
        <dbReference type="ChEBI" id="CHEBI:17029"/>
        <dbReference type="ChEBI" id="CHEBI:30089"/>
        <dbReference type="ChEBI" id="CHEBI:57704"/>
        <dbReference type="EC" id="3.5.1.41"/>
    </reaction>
    <physiologicalReaction direction="left-to-right" evidence="21">
        <dbReference type="Rhea" id="RHEA:10465"/>
    </physiologicalReaction>
</comment>
<evidence type="ECO:0000256" key="4">
    <source>
        <dbReference type="ARBA" id="ARBA00010973"/>
    </source>
</evidence>
<dbReference type="FunFam" id="3.20.20.370:FF:000004">
    <property type="entry name" value="Related to Chitin deacetylase"/>
    <property type="match status" value="1"/>
</dbReference>
<dbReference type="InterPro" id="IPR050248">
    <property type="entry name" value="Polysacc_deacetylase_ArnD"/>
</dbReference>
<dbReference type="GO" id="GO:0005886">
    <property type="term" value="C:plasma membrane"/>
    <property type="evidence" value="ECO:0007669"/>
    <property type="project" value="UniProtKB-SubCell"/>
</dbReference>
<evidence type="ECO:0000256" key="19">
    <source>
        <dbReference type="ARBA" id="ARBA00023326"/>
    </source>
</evidence>
<dbReference type="GO" id="GO:0004099">
    <property type="term" value="F:chitin deacetylase activity"/>
    <property type="evidence" value="ECO:0007669"/>
    <property type="project" value="UniProtKB-EC"/>
</dbReference>
<evidence type="ECO:0000259" key="24">
    <source>
        <dbReference type="PROSITE" id="PS51677"/>
    </source>
</evidence>
<dbReference type="GO" id="GO:0006032">
    <property type="term" value="P:chitin catabolic process"/>
    <property type="evidence" value="ECO:0007669"/>
    <property type="project" value="UniProtKB-KW"/>
</dbReference>
<keyword evidence="13" id="KW-0472">Membrane</keyword>
<dbReference type="InterPro" id="IPR011330">
    <property type="entry name" value="Glyco_hydro/deAcase_b/a-brl"/>
</dbReference>
<evidence type="ECO:0000256" key="14">
    <source>
        <dbReference type="ARBA" id="ARBA00023180"/>
    </source>
</evidence>
<keyword evidence="15" id="KW-0119">Carbohydrate metabolism</keyword>
<gene>
    <name evidence="25" type="ORF">MCUN1_003115</name>
</gene>
<keyword evidence="19" id="KW-0624">Polysaccharide degradation</keyword>
<evidence type="ECO:0000256" key="20">
    <source>
        <dbReference type="ARBA" id="ARBA00024056"/>
    </source>
</evidence>
<feature type="region of interest" description="Disordered" evidence="22">
    <location>
        <begin position="389"/>
        <end position="464"/>
    </location>
</feature>
<dbReference type="GO" id="GO:0071555">
    <property type="term" value="P:cell wall organization"/>
    <property type="evidence" value="ECO:0007669"/>
    <property type="project" value="UniProtKB-KW"/>
</dbReference>
<evidence type="ECO:0000256" key="12">
    <source>
        <dbReference type="ARBA" id="ARBA00023024"/>
    </source>
</evidence>
<evidence type="ECO:0000256" key="9">
    <source>
        <dbReference type="ARBA" id="ARBA00022723"/>
    </source>
</evidence>
<proteinExistence type="inferred from homology"/>
<dbReference type="EMBL" id="CP119880">
    <property type="protein sequence ID" value="WFD36237.1"/>
    <property type="molecule type" value="Genomic_DNA"/>
</dbReference>
<dbReference type="Pfam" id="PF01522">
    <property type="entry name" value="Polysacc_deac_1"/>
    <property type="match status" value="1"/>
</dbReference>
<evidence type="ECO:0000256" key="22">
    <source>
        <dbReference type="SAM" id="MobiDB-lite"/>
    </source>
</evidence>
<dbReference type="PROSITE" id="PS51677">
    <property type="entry name" value="NODB"/>
    <property type="match status" value="1"/>
</dbReference>
<evidence type="ECO:0000313" key="25">
    <source>
        <dbReference type="EMBL" id="WFD36237.1"/>
    </source>
</evidence>
<feature type="compositionally biased region" description="Low complexity" evidence="22">
    <location>
        <begin position="408"/>
        <end position="464"/>
    </location>
</feature>
<evidence type="ECO:0000256" key="11">
    <source>
        <dbReference type="ARBA" id="ARBA00022801"/>
    </source>
</evidence>
<dbReference type="GO" id="GO:0046872">
    <property type="term" value="F:metal ion binding"/>
    <property type="evidence" value="ECO:0007669"/>
    <property type="project" value="UniProtKB-KW"/>
</dbReference>
<name>A0AAF0J746_9BASI</name>
<evidence type="ECO:0000256" key="6">
    <source>
        <dbReference type="ARBA" id="ARBA00022512"/>
    </source>
</evidence>
<evidence type="ECO:0000256" key="5">
    <source>
        <dbReference type="ARBA" id="ARBA00022475"/>
    </source>
</evidence>
<organism evidence="25 26">
    <name type="scientific">Malassezia cuniculi</name>
    <dbReference type="NCBI Taxonomy" id="948313"/>
    <lineage>
        <taxon>Eukaryota</taxon>
        <taxon>Fungi</taxon>
        <taxon>Dikarya</taxon>
        <taxon>Basidiomycota</taxon>
        <taxon>Ustilaginomycotina</taxon>
        <taxon>Malasseziomycetes</taxon>
        <taxon>Malasseziales</taxon>
        <taxon>Malasseziaceae</taxon>
        <taxon>Malassezia</taxon>
    </lineage>
</organism>
<evidence type="ECO:0000256" key="10">
    <source>
        <dbReference type="ARBA" id="ARBA00022729"/>
    </source>
</evidence>
<feature type="domain" description="NodB homology" evidence="24">
    <location>
        <begin position="150"/>
        <end position="333"/>
    </location>
</feature>
<dbReference type="GO" id="GO:0098552">
    <property type="term" value="C:side of membrane"/>
    <property type="evidence" value="ECO:0007669"/>
    <property type="project" value="UniProtKB-KW"/>
</dbReference>
<keyword evidence="8" id="KW-0336">GPI-anchor</keyword>
<comment type="cofactor">
    <cofactor evidence="1">
        <name>Co(2+)</name>
        <dbReference type="ChEBI" id="CHEBI:48828"/>
    </cofactor>
</comment>
<evidence type="ECO:0000256" key="7">
    <source>
        <dbReference type="ARBA" id="ARBA00022525"/>
    </source>
</evidence>
<keyword evidence="16" id="KW-0170">Cobalt</keyword>
<comment type="subcellular location">
    <subcellularLocation>
        <location evidence="3">Cell membrane</location>
        <topology evidence="3">Lipid-anchor</topology>
        <topology evidence="3">GPI-anchor</topology>
    </subcellularLocation>
    <subcellularLocation>
        <location evidence="2">Secreted</location>
        <location evidence="2">Cell wall</location>
    </subcellularLocation>
</comment>
<sequence length="491" mass="52589">MKLTLIALGLVPALAAGSSFEYRSTHRALGRRAVKNAAQLAGITDANQECKWYEDKTLAGMNFPKQSHIASILDGDNDAWGVWNDIQKSGIIPSHVQVKGSASADHRGISQDAQSSYDKSDPDCWWSNTQCTKPKSKKIPEDIYKCDEPDTWGLTFDDGPNCSHNEFYNFLQQNKLRATLFYIGTYVVAYPYQAQRGITDGHDICVHTWSHRYMTTLSNEQVFAELYYTAKAIKAVAGITPRCWRPPFGDVDDRVRAIAAGLGMRTILWQEDTDDWSIDEGTPRSKIVGNYKKINSKADQMSPIVLAHELSQNTMGVFQQMYSSVKQAYKNIVPITACMNVTNPYPEDITYSTFEDFVGGNIDPKNKPDISTIKVDASASFKPVALSKQTGKGSYASPGGSSGGSGSNSGNNSASSSASSSASNSSSSSSSSDASNSTDSQSASSAADASGSSASSTSSSQDAASASGASSLSVTVLYFTLTAAIVAGAFL</sequence>
<dbReference type="GO" id="GO:0000272">
    <property type="term" value="P:polysaccharide catabolic process"/>
    <property type="evidence" value="ECO:0007669"/>
    <property type="project" value="UniProtKB-KW"/>
</dbReference>
<evidence type="ECO:0000256" key="1">
    <source>
        <dbReference type="ARBA" id="ARBA00001941"/>
    </source>
</evidence>
<comment type="similarity">
    <text evidence="4">Belongs to the polysaccharide deacetylase family.</text>
</comment>